<evidence type="ECO:0000256" key="1">
    <source>
        <dbReference type="SAM" id="MobiDB-lite"/>
    </source>
</evidence>
<evidence type="ECO:0000313" key="3">
    <source>
        <dbReference type="EMBL" id="CCH71650.1"/>
    </source>
</evidence>
<sequence length="429" mass="47084">MGHHGRVSEDKHWPESLSASARRALEARGWGGLADLAGATMVEVASVKGVGPKAIMVLAAALDEAGTPFADASKGPRAWKQAAQEAGWGRRGSEKWDGAAAPAKRSTAKKEPAGEPIMLDVDGRSVRLSSPNRVYFPEHGWTKEDVARYYLAVGPGILRALRDRPTMLHRFPDGLDGQKVYQKRLPSGAPDWVPTVRLDFPRYNLHADELAPAHLADVIWACQMSTVEFHPWNVRAADVNRPDEWRIDLDPMPEAGFDAVREVAAVAHEVLDELGITGYPKTSGGSGLHVYVRIRAEWEFADVRRAAWGFASEVAARMPDQATVTWWRKDRDPKHVFIDYNQNARDHTLAAAYSLRGLPSGTVSSPIEWDELADVDPRDLTLATVPGRFAEIGDPHEKIDDTAYGLETLLEWADRSEASAGPGLGEPES</sequence>
<dbReference type="PANTHER" id="PTHR42705:SF3">
    <property type="entry name" value="ATP-DEPENDENT DNA LIGASE"/>
    <property type="match status" value="1"/>
</dbReference>
<dbReference type="PANTHER" id="PTHR42705">
    <property type="entry name" value="BIFUNCTIONAL NON-HOMOLOGOUS END JOINING PROTEIN LIGD"/>
    <property type="match status" value="1"/>
</dbReference>
<proteinExistence type="predicted"/>
<accession>W6JTA6</accession>
<dbReference type="InterPro" id="IPR014145">
    <property type="entry name" value="LigD_pol_dom"/>
</dbReference>
<evidence type="ECO:0000313" key="4">
    <source>
        <dbReference type="Proteomes" id="UP000035763"/>
    </source>
</evidence>
<dbReference type="EMBL" id="CAJA01000004">
    <property type="protein sequence ID" value="CCH71650.1"/>
    <property type="molecule type" value="Genomic_DNA"/>
</dbReference>
<protein>
    <recommendedName>
        <fullName evidence="2">DNA ligase D polymerase domain-containing protein</fullName>
    </recommendedName>
</protein>
<dbReference type="Pfam" id="PF21686">
    <property type="entry name" value="LigD_Prim-Pol"/>
    <property type="match status" value="1"/>
</dbReference>
<feature type="region of interest" description="Disordered" evidence="1">
    <location>
        <begin position="84"/>
        <end position="112"/>
    </location>
</feature>
<reference evidence="3 4" key="1">
    <citation type="journal article" date="2013" name="ISME J.">
        <title>A metabolic model for members of the genus Tetrasphaera involved in enhanced biological phosphorus removal.</title>
        <authorList>
            <person name="Kristiansen R."/>
            <person name="Nguyen H.T.T."/>
            <person name="Saunders A.M."/>
            <person name="Nielsen J.L."/>
            <person name="Wimmer R."/>
            <person name="Le V.Q."/>
            <person name="McIlroy S.J."/>
            <person name="Petrovski S."/>
            <person name="Seviour R.J."/>
            <person name="Calteau A."/>
            <person name="Nielsen K.L."/>
            <person name="Nielsen P.H."/>
        </authorList>
    </citation>
    <scope>NUCLEOTIDE SEQUENCE [LARGE SCALE GENOMIC DNA]</scope>
    <source>
        <strain evidence="3 4">Ben110</strain>
    </source>
</reference>
<dbReference type="NCBIfam" id="TIGR02778">
    <property type="entry name" value="ligD_pol"/>
    <property type="match status" value="1"/>
</dbReference>
<gene>
    <name evidence="3" type="ORF">BN11_1010007</name>
</gene>
<dbReference type="InterPro" id="IPR052171">
    <property type="entry name" value="NHEJ_LigD"/>
</dbReference>
<dbReference type="STRING" id="1193182.BN11_1010007"/>
<feature type="domain" description="DNA ligase D polymerase" evidence="2">
    <location>
        <begin position="142"/>
        <end position="396"/>
    </location>
</feature>
<name>W6JTA6_9MICO</name>
<organism evidence="3 4">
    <name type="scientific">Nostocoides australiense Ben110</name>
    <dbReference type="NCBI Taxonomy" id="1193182"/>
    <lineage>
        <taxon>Bacteria</taxon>
        <taxon>Bacillati</taxon>
        <taxon>Actinomycetota</taxon>
        <taxon>Actinomycetes</taxon>
        <taxon>Micrococcales</taxon>
        <taxon>Intrasporangiaceae</taxon>
        <taxon>Nostocoides</taxon>
    </lineage>
</organism>
<keyword evidence="4" id="KW-1185">Reference proteome</keyword>
<dbReference type="AlphaFoldDB" id="W6JTA6"/>
<evidence type="ECO:0000259" key="2">
    <source>
        <dbReference type="Pfam" id="PF21686"/>
    </source>
</evidence>
<dbReference type="Proteomes" id="UP000035763">
    <property type="component" value="Unassembled WGS sequence"/>
</dbReference>
<dbReference type="Gene3D" id="3.90.920.10">
    <property type="entry name" value="DNA primase, PRIM domain"/>
    <property type="match status" value="1"/>
</dbReference>
<comment type="caution">
    <text evidence="3">The sequence shown here is derived from an EMBL/GenBank/DDBJ whole genome shotgun (WGS) entry which is preliminary data.</text>
</comment>